<evidence type="ECO:0000313" key="1">
    <source>
        <dbReference type="EMBL" id="KAG0488710.1"/>
    </source>
</evidence>
<dbReference type="EMBL" id="JADCNL010000003">
    <property type="protein sequence ID" value="KAG0488710.1"/>
    <property type="molecule type" value="Genomic_DNA"/>
</dbReference>
<keyword evidence="2" id="KW-1185">Reference proteome</keyword>
<evidence type="ECO:0000313" key="2">
    <source>
        <dbReference type="Proteomes" id="UP000636800"/>
    </source>
</evidence>
<dbReference type="AlphaFoldDB" id="A0A835V9I1"/>
<gene>
    <name evidence="1" type="ORF">HPP92_007521</name>
</gene>
<dbReference type="Proteomes" id="UP000636800">
    <property type="component" value="Chromosome 3"/>
</dbReference>
<comment type="caution">
    <text evidence="1">The sequence shown here is derived from an EMBL/GenBank/DDBJ whole genome shotgun (WGS) entry which is preliminary data.</text>
</comment>
<proteinExistence type="predicted"/>
<protein>
    <submittedName>
        <fullName evidence="1">Uncharacterized protein</fullName>
    </submittedName>
</protein>
<accession>A0A835V9I1</accession>
<sequence length="159" mass="17941">MPSASSVFHRLNAATSPLLPCSALLLLHPSASHLLLLSLHIFTQKSTKTHLVFVCYKVFCCLLSPGNDSNKAEPRVLQVQRPTPPQFVFLVNPLKETNRPHRREINIHRLKREESTRRSFSFPSSSSTQTPLSFNCWRNINGGDWVLRLHVGWGGDEDG</sequence>
<reference evidence="1 2" key="1">
    <citation type="journal article" date="2020" name="Nat. Food">
        <title>A phased Vanilla planifolia genome enables genetic improvement of flavour and production.</title>
        <authorList>
            <person name="Hasing T."/>
            <person name="Tang H."/>
            <person name="Brym M."/>
            <person name="Khazi F."/>
            <person name="Huang T."/>
            <person name="Chambers A.H."/>
        </authorList>
    </citation>
    <scope>NUCLEOTIDE SEQUENCE [LARGE SCALE GENOMIC DNA]</scope>
    <source>
        <tissue evidence="1">Leaf</tissue>
    </source>
</reference>
<name>A0A835V9I1_VANPL</name>
<organism evidence="1 2">
    <name type="scientific">Vanilla planifolia</name>
    <name type="common">Vanilla</name>
    <dbReference type="NCBI Taxonomy" id="51239"/>
    <lineage>
        <taxon>Eukaryota</taxon>
        <taxon>Viridiplantae</taxon>
        <taxon>Streptophyta</taxon>
        <taxon>Embryophyta</taxon>
        <taxon>Tracheophyta</taxon>
        <taxon>Spermatophyta</taxon>
        <taxon>Magnoliopsida</taxon>
        <taxon>Liliopsida</taxon>
        <taxon>Asparagales</taxon>
        <taxon>Orchidaceae</taxon>
        <taxon>Vanilloideae</taxon>
        <taxon>Vanilleae</taxon>
        <taxon>Vanilla</taxon>
    </lineage>
</organism>
<dbReference type="OrthoDB" id="342900at2759"/>